<keyword evidence="2" id="KW-0479">Metal-binding</keyword>
<comment type="similarity">
    <text evidence="1">Belongs to the mandelate racemase/muconate lactonizing enzyme family.</text>
</comment>
<feature type="domain" description="Mandelate racemase/muconate lactonizing enzyme C-terminal" evidence="4">
    <location>
        <begin position="158"/>
        <end position="254"/>
    </location>
</feature>
<dbReference type="RefSeq" id="WP_160893662.1">
    <property type="nucleotide sequence ID" value="NZ_WUMU01000006.1"/>
</dbReference>
<dbReference type="PANTHER" id="PTHR48073:SF2">
    <property type="entry name" value="O-SUCCINYLBENZOATE SYNTHASE"/>
    <property type="match status" value="1"/>
</dbReference>
<dbReference type="SFLD" id="SFLDS00001">
    <property type="entry name" value="Enolase"/>
    <property type="match status" value="1"/>
</dbReference>
<dbReference type="Proteomes" id="UP000477911">
    <property type="component" value="Unassembled WGS sequence"/>
</dbReference>
<dbReference type="InterPro" id="IPR036849">
    <property type="entry name" value="Enolase-like_C_sf"/>
</dbReference>
<sequence length="387" mass="41431">MTLQQTPQAGTAAGADTLAELSVFLIESPIMMARQQGVGDVQGTVKRVLIRLTSAEGVVGWGEAAPWEVFTGTAEAAFAALDSYLRPLVIGWPLSNIRGLMQAMDRRMVGHGEAKLAIEMAMYDILGKRAGLSVAELLGGRVRDTIPLSFSIADPDFEADMERMKKMVPEGNVIFKVKTGVKPHDVDMKHLAEMRAEFGDSIDLRLDYNQALAPFGALRVLRDVEQFRPIFIEQPVPRDALSAMAGFRAALDSPILADESCFDARDLMEIIRLDAADAISVKLMKAGGLQKAQGLMAIADTAGIPGYGGTLWEGGIALAAGTQFIAATPGMSLGCEFYMPHHVLTVDVLEERIANVAGQVVVPQGPGLGIKVTEASVRENARILATA</sequence>
<dbReference type="GO" id="GO:0000287">
    <property type="term" value="F:magnesium ion binding"/>
    <property type="evidence" value="ECO:0007669"/>
    <property type="project" value="UniProtKB-ARBA"/>
</dbReference>
<name>A0A6L7G2D3_9RHOB</name>
<dbReference type="GO" id="GO:0009063">
    <property type="term" value="P:amino acid catabolic process"/>
    <property type="evidence" value="ECO:0007669"/>
    <property type="project" value="InterPro"/>
</dbReference>
<dbReference type="GO" id="GO:0006518">
    <property type="term" value="P:peptide metabolic process"/>
    <property type="evidence" value="ECO:0007669"/>
    <property type="project" value="UniProtKB-ARBA"/>
</dbReference>
<accession>A0A6L7G2D3</accession>
<proteinExistence type="inferred from homology"/>
<reference evidence="5 6" key="1">
    <citation type="submission" date="2019-12" db="EMBL/GenBank/DDBJ databases">
        <authorList>
            <person name="Li M."/>
        </authorList>
    </citation>
    <scope>NUCLEOTIDE SEQUENCE [LARGE SCALE GENOMIC DNA]</scope>
    <source>
        <strain evidence="5 6">GBMRC 2024</strain>
    </source>
</reference>
<evidence type="ECO:0000259" key="4">
    <source>
        <dbReference type="SMART" id="SM00922"/>
    </source>
</evidence>
<gene>
    <name evidence="5" type="ORF">GR170_08550</name>
</gene>
<dbReference type="AlphaFoldDB" id="A0A6L7G2D3"/>
<dbReference type="InterPro" id="IPR013342">
    <property type="entry name" value="Mandelate_racemase_C"/>
</dbReference>
<dbReference type="PROSITE" id="PS00909">
    <property type="entry name" value="MR_MLE_2"/>
    <property type="match status" value="1"/>
</dbReference>
<keyword evidence="6" id="KW-1185">Reference proteome</keyword>
<evidence type="ECO:0000313" key="5">
    <source>
        <dbReference type="EMBL" id="MXN17882.1"/>
    </source>
</evidence>
<evidence type="ECO:0000256" key="2">
    <source>
        <dbReference type="ARBA" id="ARBA00022723"/>
    </source>
</evidence>
<dbReference type="SUPFAM" id="SSF54826">
    <property type="entry name" value="Enolase N-terminal domain-like"/>
    <property type="match status" value="1"/>
</dbReference>
<dbReference type="SUPFAM" id="SSF51604">
    <property type="entry name" value="Enolase C-terminal domain-like"/>
    <property type="match status" value="1"/>
</dbReference>
<protein>
    <submittedName>
        <fullName evidence="5">Cycloisomerase</fullName>
    </submittedName>
</protein>
<comment type="caution">
    <text evidence="5">The sequence shown here is derived from an EMBL/GenBank/DDBJ whole genome shotgun (WGS) entry which is preliminary data.</text>
</comment>
<dbReference type="Pfam" id="PF02746">
    <property type="entry name" value="MR_MLE_N"/>
    <property type="match status" value="1"/>
</dbReference>
<dbReference type="SFLD" id="SFLDG00180">
    <property type="entry name" value="muconate_cycloisomerase"/>
    <property type="match status" value="1"/>
</dbReference>
<keyword evidence="3 5" id="KW-0413">Isomerase</keyword>
<dbReference type="InterPro" id="IPR029065">
    <property type="entry name" value="Enolase_C-like"/>
</dbReference>
<dbReference type="SMART" id="SM00922">
    <property type="entry name" value="MR_MLE"/>
    <property type="match status" value="1"/>
</dbReference>
<dbReference type="PANTHER" id="PTHR48073">
    <property type="entry name" value="O-SUCCINYLBENZOATE SYNTHASE-RELATED"/>
    <property type="match status" value="1"/>
</dbReference>
<evidence type="ECO:0000256" key="3">
    <source>
        <dbReference type="ARBA" id="ARBA00023235"/>
    </source>
</evidence>
<dbReference type="GO" id="GO:0016854">
    <property type="term" value="F:racemase and epimerase activity"/>
    <property type="evidence" value="ECO:0007669"/>
    <property type="project" value="UniProtKB-ARBA"/>
</dbReference>
<evidence type="ECO:0000313" key="6">
    <source>
        <dbReference type="Proteomes" id="UP000477911"/>
    </source>
</evidence>
<evidence type="ECO:0000256" key="1">
    <source>
        <dbReference type="ARBA" id="ARBA00008031"/>
    </source>
</evidence>
<dbReference type="Gene3D" id="3.20.20.120">
    <property type="entry name" value="Enolase-like C-terminal domain"/>
    <property type="match status" value="1"/>
</dbReference>
<dbReference type="InterPro" id="IPR018110">
    <property type="entry name" value="Mandel_Rmase/mucon_lact_enz_CS"/>
</dbReference>
<organism evidence="5 6">
    <name type="scientific">Pseudooceanicola albus</name>
    <dbReference type="NCBI Taxonomy" id="2692189"/>
    <lineage>
        <taxon>Bacteria</taxon>
        <taxon>Pseudomonadati</taxon>
        <taxon>Pseudomonadota</taxon>
        <taxon>Alphaproteobacteria</taxon>
        <taxon>Rhodobacterales</taxon>
        <taxon>Paracoccaceae</taxon>
        <taxon>Pseudooceanicola</taxon>
    </lineage>
</organism>
<dbReference type="InterPro" id="IPR013341">
    <property type="entry name" value="Mandelate_racemase_N_dom"/>
</dbReference>
<dbReference type="InterPro" id="IPR029017">
    <property type="entry name" value="Enolase-like_N"/>
</dbReference>
<dbReference type="Gene3D" id="3.30.390.10">
    <property type="entry name" value="Enolase-like, N-terminal domain"/>
    <property type="match status" value="1"/>
</dbReference>
<dbReference type="Pfam" id="PF13378">
    <property type="entry name" value="MR_MLE_C"/>
    <property type="match status" value="1"/>
</dbReference>
<dbReference type="EMBL" id="WUMU01000006">
    <property type="protein sequence ID" value="MXN17882.1"/>
    <property type="molecule type" value="Genomic_DNA"/>
</dbReference>